<dbReference type="EMBL" id="KV407454">
    <property type="protein sequence ID" value="KZF26928.1"/>
    <property type="molecule type" value="Genomic_DNA"/>
</dbReference>
<proteinExistence type="predicted"/>
<accession>A0A165K305</accession>
<gene>
    <name evidence="2" type="ORF">L228DRAFT_22132</name>
</gene>
<dbReference type="GeneID" id="28895407"/>
<evidence type="ECO:0000256" key="1">
    <source>
        <dbReference type="SAM" id="SignalP"/>
    </source>
</evidence>
<evidence type="ECO:0000313" key="2">
    <source>
        <dbReference type="EMBL" id="KZF26928.1"/>
    </source>
</evidence>
<dbReference type="RefSeq" id="XP_018192483.1">
    <property type="nucleotide sequence ID" value="XM_018330270.1"/>
</dbReference>
<feature type="signal peptide" evidence="1">
    <location>
        <begin position="1"/>
        <end position="18"/>
    </location>
</feature>
<keyword evidence="1" id="KW-0732">Signal</keyword>
<evidence type="ECO:0000313" key="3">
    <source>
        <dbReference type="Proteomes" id="UP000076632"/>
    </source>
</evidence>
<organism evidence="2 3">
    <name type="scientific">Xylona heveae (strain CBS 132557 / TC161)</name>
    <dbReference type="NCBI Taxonomy" id="1328760"/>
    <lineage>
        <taxon>Eukaryota</taxon>
        <taxon>Fungi</taxon>
        <taxon>Dikarya</taxon>
        <taxon>Ascomycota</taxon>
        <taxon>Pezizomycotina</taxon>
        <taxon>Xylonomycetes</taxon>
        <taxon>Xylonales</taxon>
        <taxon>Xylonaceae</taxon>
        <taxon>Xylona</taxon>
    </lineage>
</organism>
<reference evidence="2 3" key="1">
    <citation type="journal article" date="2016" name="Fungal Biol.">
        <title>The genome of Xylona heveae provides a window into fungal endophytism.</title>
        <authorList>
            <person name="Gazis R."/>
            <person name="Kuo A."/>
            <person name="Riley R."/>
            <person name="LaButti K."/>
            <person name="Lipzen A."/>
            <person name="Lin J."/>
            <person name="Amirebrahimi M."/>
            <person name="Hesse C.N."/>
            <person name="Spatafora J.W."/>
            <person name="Henrissat B."/>
            <person name="Hainaut M."/>
            <person name="Grigoriev I.V."/>
            <person name="Hibbett D.S."/>
        </authorList>
    </citation>
    <scope>NUCLEOTIDE SEQUENCE [LARGE SCALE GENOMIC DNA]</scope>
    <source>
        <strain evidence="2 3">TC161</strain>
    </source>
</reference>
<keyword evidence="3" id="KW-1185">Reference proteome</keyword>
<protein>
    <submittedName>
        <fullName evidence="2">Uncharacterized protein</fullName>
    </submittedName>
</protein>
<name>A0A165K305_XYLHT</name>
<dbReference type="AlphaFoldDB" id="A0A165K305"/>
<feature type="chain" id="PRO_5007860500" evidence="1">
    <location>
        <begin position="19"/>
        <end position="155"/>
    </location>
</feature>
<dbReference type="Proteomes" id="UP000076632">
    <property type="component" value="Unassembled WGS sequence"/>
</dbReference>
<dbReference type="InParanoid" id="A0A165K305"/>
<sequence>MLFLFTDPLMVQLGATLASNDPYDLHQNLPTRKVGVFESWWQTLQISIALDLSTEQGLICPPDDHLVLQGTAAEMFMHLCQRPCNLIHVFLLHSSFHQLFVASNLLVRLGSLNHKPPRISEIKRCAITDNEKKKKRLIRRPIFSETFHAEHFSCT</sequence>